<dbReference type="InterPro" id="IPR029058">
    <property type="entry name" value="AB_hydrolase_fold"/>
</dbReference>
<proteinExistence type="predicted"/>
<feature type="domain" description="GPI inositol-deacylase winged helix" evidence="4">
    <location>
        <begin position="620"/>
        <end position="706"/>
    </location>
</feature>
<organism evidence="6 7">
    <name type="scientific">Neoarthrinium moseri</name>
    <dbReference type="NCBI Taxonomy" id="1658444"/>
    <lineage>
        <taxon>Eukaryota</taxon>
        <taxon>Fungi</taxon>
        <taxon>Dikarya</taxon>
        <taxon>Ascomycota</taxon>
        <taxon>Pezizomycotina</taxon>
        <taxon>Sordariomycetes</taxon>
        <taxon>Xylariomycetidae</taxon>
        <taxon>Amphisphaeriales</taxon>
        <taxon>Apiosporaceae</taxon>
        <taxon>Neoarthrinium</taxon>
    </lineage>
</organism>
<dbReference type="InterPro" id="IPR000073">
    <property type="entry name" value="AB_hydrolase_1"/>
</dbReference>
<reference evidence="6" key="1">
    <citation type="submission" date="2021-03" db="EMBL/GenBank/DDBJ databases">
        <title>Revisited historic fungal species revealed as producer of novel bioactive compounds through whole genome sequencing and comparative genomics.</title>
        <authorList>
            <person name="Vignolle G.A."/>
            <person name="Hochenegger N."/>
            <person name="Mach R.L."/>
            <person name="Mach-Aigner A.R."/>
            <person name="Javad Rahimi M."/>
            <person name="Salim K.A."/>
            <person name="Chan C.M."/>
            <person name="Lim L.B.L."/>
            <person name="Cai F."/>
            <person name="Druzhinina I.S."/>
            <person name="U'Ren J.M."/>
            <person name="Derntl C."/>
        </authorList>
    </citation>
    <scope>NUCLEOTIDE SEQUENCE</scope>
    <source>
        <strain evidence="6">TUCIM 5799</strain>
    </source>
</reference>
<gene>
    <name evidence="6" type="ORF">JX265_009757</name>
</gene>
<evidence type="ECO:0000313" key="7">
    <source>
        <dbReference type="Proteomes" id="UP000829685"/>
    </source>
</evidence>
<feature type="region of interest" description="Disordered" evidence="2">
    <location>
        <begin position="30"/>
        <end position="50"/>
    </location>
</feature>
<dbReference type="PANTHER" id="PTHR10039:SF16">
    <property type="entry name" value="GPI INOSITOL-DEACYLASE"/>
    <property type="match status" value="1"/>
</dbReference>
<feature type="compositionally biased region" description="Low complexity" evidence="2">
    <location>
        <begin position="1594"/>
        <end position="1610"/>
    </location>
</feature>
<dbReference type="InterPro" id="IPR015943">
    <property type="entry name" value="WD40/YVTN_repeat-like_dom_sf"/>
</dbReference>
<evidence type="ECO:0000256" key="2">
    <source>
        <dbReference type="SAM" id="MobiDB-lite"/>
    </source>
</evidence>
<comment type="caution">
    <text evidence="6">The sequence shown here is derived from an EMBL/GenBank/DDBJ whole genome shotgun (WGS) entry which is preliminary data.</text>
</comment>
<dbReference type="Pfam" id="PF22939">
    <property type="entry name" value="WHD_GPIID"/>
    <property type="match status" value="1"/>
</dbReference>
<accession>A0A9P9WFV1</accession>
<dbReference type="Pfam" id="PF12697">
    <property type="entry name" value="Abhydrolase_6"/>
    <property type="match status" value="1"/>
</dbReference>
<dbReference type="InterPro" id="IPR036322">
    <property type="entry name" value="WD40_repeat_dom_sf"/>
</dbReference>
<feature type="domain" description="AB hydrolase-1" evidence="3">
    <location>
        <begin position="67"/>
        <end position="207"/>
    </location>
</feature>
<dbReference type="EMBL" id="JAFIMR010000030">
    <property type="protein sequence ID" value="KAI1861138.1"/>
    <property type="molecule type" value="Genomic_DNA"/>
</dbReference>
<dbReference type="PANTHER" id="PTHR10039">
    <property type="entry name" value="AMELOGENIN"/>
    <property type="match status" value="1"/>
</dbReference>
<keyword evidence="1" id="KW-0677">Repeat</keyword>
<dbReference type="SUPFAM" id="SSF50978">
    <property type="entry name" value="WD40 repeat-like"/>
    <property type="match status" value="2"/>
</dbReference>
<keyword evidence="7" id="KW-1185">Reference proteome</keyword>
<dbReference type="Gene3D" id="3.40.50.1820">
    <property type="entry name" value="alpha/beta hydrolase"/>
    <property type="match status" value="1"/>
</dbReference>
<dbReference type="InterPro" id="IPR056884">
    <property type="entry name" value="NPHP3-like_N"/>
</dbReference>
<evidence type="ECO:0000259" key="5">
    <source>
        <dbReference type="Pfam" id="PF24883"/>
    </source>
</evidence>
<dbReference type="Pfam" id="PF00400">
    <property type="entry name" value="WD40"/>
    <property type="match status" value="1"/>
</dbReference>
<dbReference type="SUPFAM" id="SSF52540">
    <property type="entry name" value="P-loop containing nucleoside triphosphate hydrolases"/>
    <property type="match status" value="1"/>
</dbReference>
<evidence type="ECO:0000256" key="1">
    <source>
        <dbReference type="ARBA" id="ARBA00022737"/>
    </source>
</evidence>
<dbReference type="InterPro" id="IPR001680">
    <property type="entry name" value="WD40_rpt"/>
</dbReference>
<dbReference type="SUPFAM" id="SSF53474">
    <property type="entry name" value="alpha/beta-Hydrolases"/>
    <property type="match status" value="1"/>
</dbReference>
<dbReference type="Gene3D" id="3.40.50.300">
    <property type="entry name" value="P-loop containing nucleotide triphosphate hydrolases"/>
    <property type="match status" value="1"/>
</dbReference>
<dbReference type="InterPro" id="IPR027417">
    <property type="entry name" value="P-loop_NTPase"/>
</dbReference>
<feature type="compositionally biased region" description="Polar residues" evidence="2">
    <location>
        <begin position="36"/>
        <end position="46"/>
    </location>
</feature>
<name>A0A9P9WFV1_9PEZI</name>
<dbReference type="Proteomes" id="UP000829685">
    <property type="component" value="Unassembled WGS sequence"/>
</dbReference>
<feature type="region of interest" description="Disordered" evidence="2">
    <location>
        <begin position="1588"/>
        <end position="1623"/>
    </location>
</feature>
<dbReference type="Gene3D" id="2.130.10.10">
    <property type="entry name" value="YVTN repeat-like/Quinoprotein amine dehydrogenase"/>
    <property type="match status" value="2"/>
</dbReference>
<sequence>MDPPQAKRPGVASGASSVVSAKTFLARSFSRRDTQASDVQDPSVSTKGPLGLTTVHEPGDADAAADLVFVHGLNGGSMSTWSKGGDANLFWPGEFLPRDAFQDVRIHTFGYSSGVSRESVLNIQDFARSLLAAVQDAPTMSKSPQPRLIFIGHSMGGLVIKKAFIMGTQIPEFQSLVARTYAIFFLATPHQGADIAQTLSRLLALAPGSRPFVNDLFPQSPALQSINDEFPRVSGHLQLFSFYETKSMNYGVGKGLIVEKHAAVMNAPNERKTPLDADHRNAAMYASQNDPSYVSVRNALVTVVQSQRESSKSSKQELERETQMHLDRYLGIQDAPEDDIMTQDTARLAGSCEWLLRKDYFSSWRQGIDTRFLWLRGRPGTGKSVLTGHVVNTLRSLGFDCCFFFFSESDHSKSTVNSFLRSMAWQLAMLNEDILEKVGDLSSDWSEMPIDKIDHNLVWRRLYGSGLLKVKLSRPLYWVIDAMDECKASADLMGFLARAQQHWPLSIFVTSRDPPESHVSSATAAFSDLRTEVISDEDSNQDISLFLQTNLHLLPWARSETWSTPEEFVDHITKTAKGCFLWAYLVFTELRQVHTSAEIRKVLETNPSDIDSLYAKILTDMSNARFGKPLAKALLTWATYSFRPLSIHEARVCIEMDIHDTIDDVERSISTCCGNLVYVDRHNKMQLIHLTAREFLTRKDLTSDLVMDRKSAHRRMVMVCLRYLMGEDQKQGSSRPRSPQHGLVSETQNSGVLQEYASTSVFQHLHQVDSTDEAVLVAVSKFLQSPKILSWIEFLASKSNLAGIFYAGKTLRNFLDRRSRHSPPLSLLPINSRKDISVLERWANDLKHLPSRFSRWLRATPSCIHQLIPPFCPRHSIIRQQFSSPYKGLSVQGLSETGWNECITTITYPRGTKLTTVSSGDGYFALGMMNGKVIIYGGEISQEMHTLSHGEPVWRLAFSQPSNGKDQRTILASAGGKSIKLWDPESGLPMLRIAVDSFCLALAFTDDNSILRAVTKKNQLYEWDVETGALLDNPTDWTQDLLDEGTDFHYRAPQMAEVGSTAGLLCITYRGEDLVLWDYLDRNIHDIYEKHTGSRRYESTKLADGTTTVNGIAFSEQLDFNMLAISYWDGDLALYNTLDGSKVQLRENVNATLLVASPDSRTLAAADSRGNIKLFDFASLNFLYCIQFPNNHLRIKSLTFTPDSMRLIEIRGDQCRVWEPSILLRQGVEDENSDTVSISVGPEEIDYESREGTSITALTCANTPNLVFCGKEDGSVHVFDTGGPEPQSHQLFVQTAGCPIQLIHFESDAGILCCADVSGRVTGRQISRQRLGQRTRWDVSSPLINQRPMATTTQILSSGSQSRMIISTEQLDSLWQLPASDDSSPLTKLPGNTNPRWLQHFQDQDYVFFLGERQLRICKWHDLECIRVVDLEIGLESLIGRVIPLQNPRVPQFFVTATQTSGSRTDSSTYHVWDAQQITEGTTEISPTRDLGRISSKVESIVGSFGYRIVLCSSDYWICSVDLQPTPSTMTDPDDQVTSLARHFFIPSDWNSVAHRLIMGMGPGGDISVVRQGEFAVIKRGLEITENGGSFTARRGSGQQPQQRLGLPRRPAMRSGGLHTAPF</sequence>
<evidence type="ECO:0008006" key="8">
    <source>
        <dbReference type="Google" id="ProtNLM"/>
    </source>
</evidence>
<dbReference type="SMART" id="SM00320">
    <property type="entry name" value="WD40"/>
    <property type="match status" value="4"/>
</dbReference>
<protein>
    <recommendedName>
        <fullName evidence="8">GPI inositol-deacylase</fullName>
    </recommendedName>
</protein>
<evidence type="ECO:0000313" key="6">
    <source>
        <dbReference type="EMBL" id="KAI1861138.1"/>
    </source>
</evidence>
<evidence type="ECO:0000259" key="4">
    <source>
        <dbReference type="Pfam" id="PF22939"/>
    </source>
</evidence>
<feature type="domain" description="Nephrocystin 3-like N-terminal" evidence="5">
    <location>
        <begin position="350"/>
        <end position="512"/>
    </location>
</feature>
<dbReference type="InterPro" id="IPR054471">
    <property type="entry name" value="GPIID_WHD"/>
</dbReference>
<dbReference type="Pfam" id="PF24883">
    <property type="entry name" value="NPHP3_N"/>
    <property type="match status" value="1"/>
</dbReference>
<evidence type="ECO:0000259" key="3">
    <source>
        <dbReference type="Pfam" id="PF12697"/>
    </source>
</evidence>